<keyword evidence="2" id="KW-0624">Polysaccharide degradation</keyword>
<accession>A0ABT3V2C9</accession>
<proteinExistence type="predicted"/>
<evidence type="ECO:0000256" key="2">
    <source>
        <dbReference type="ARBA" id="ARBA00023326"/>
    </source>
</evidence>
<dbReference type="InterPro" id="IPR003961">
    <property type="entry name" value="FN3_dom"/>
</dbReference>
<dbReference type="InterPro" id="IPR036116">
    <property type="entry name" value="FN3_sf"/>
</dbReference>
<feature type="domain" description="Fibronectin type-III" evidence="4">
    <location>
        <begin position="428"/>
        <end position="538"/>
    </location>
</feature>
<keyword evidence="2" id="KW-0119">Carbohydrate metabolism</keyword>
<evidence type="ECO:0000313" key="6">
    <source>
        <dbReference type="Proteomes" id="UP001165590"/>
    </source>
</evidence>
<dbReference type="Proteomes" id="UP001165590">
    <property type="component" value="Unassembled WGS sequence"/>
</dbReference>
<keyword evidence="6" id="KW-1185">Reference proteome</keyword>
<evidence type="ECO:0000259" key="4">
    <source>
        <dbReference type="PROSITE" id="PS50853"/>
    </source>
</evidence>
<feature type="region of interest" description="Disordered" evidence="3">
    <location>
        <begin position="378"/>
        <end position="397"/>
    </location>
</feature>
<gene>
    <name evidence="5" type="ORF">K3769_08430</name>
</gene>
<dbReference type="Gene3D" id="2.60.40.10">
    <property type="entry name" value="Immunoglobulins"/>
    <property type="match status" value="1"/>
</dbReference>
<dbReference type="SUPFAM" id="SSF49265">
    <property type="entry name" value="Fibronectin type III"/>
    <property type="match status" value="1"/>
</dbReference>
<comment type="caution">
    <text evidence="5">The sequence shown here is derived from an EMBL/GenBank/DDBJ whole genome shotgun (WGS) entry which is preliminary data.</text>
</comment>
<keyword evidence="1" id="KW-0378">Hydrolase</keyword>
<dbReference type="PROSITE" id="PS50853">
    <property type="entry name" value="FN3"/>
    <property type="match status" value="1"/>
</dbReference>
<dbReference type="CDD" id="cd00063">
    <property type="entry name" value="FN3"/>
    <property type="match status" value="1"/>
</dbReference>
<evidence type="ECO:0000313" key="5">
    <source>
        <dbReference type="EMBL" id="MCX4232800.1"/>
    </source>
</evidence>
<keyword evidence="1" id="KW-0326">Glycosidase</keyword>
<organism evidence="5 6">
    <name type="scientific">Streptomyces ortus</name>
    <dbReference type="NCBI Taxonomy" id="2867268"/>
    <lineage>
        <taxon>Bacteria</taxon>
        <taxon>Bacillati</taxon>
        <taxon>Actinomycetota</taxon>
        <taxon>Actinomycetes</taxon>
        <taxon>Kitasatosporales</taxon>
        <taxon>Streptomycetaceae</taxon>
        <taxon>Streptomyces</taxon>
    </lineage>
</organism>
<evidence type="ECO:0000256" key="3">
    <source>
        <dbReference type="SAM" id="MobiDB-lite"/>
    </source>
</evidence>
<sequence length="1106" mass="118011">MSVNEIGNILGAWDVTLSPGTPRDVLDALLEFGRLVILPGRLDPVQYGDTLLTAARYTGVLREKEYASDGSVTLSGSSMVVWLGDEDGKGPIIENAVTAASGTFANAVNAVLPDAVTAGTIYSVPGTAAYTIQWKTPRQALDTICDLYGTPTYPVEYRVNGDATVDAGRVDDLYGTVPKTIVVAKDAGYDLDLLALPGKFGTKRDVEDYTTRAIAMSQGEGDAISTAVVDQADIGASNPYLDPFGQPVVFTRLIDSSDTEPSQLATVARLQLGRFQGTNDELTLSTTEYDIAGDVSAGDYIWAYDPDAGLYDLANEIVFRGQRLNPMKLRVLETTWPIVQGTTVAYRHGDGTWIDLSDYVDFDAVGETSLKVAGYDRSLTSSTTTPPGDRVNGDTSIPATPVFGTFAGNVYESSDGETKAQILVTWTEPLNQDGSTIVDGDHYEIRWRPNVDAPYPATWTEAAQGTWDEVFTWDQPRVAPITSTDWHTFYAGWDTDQFLLQELTPSVIYEFQIRAVDGATPANKSQWSVTQAFTAPRDTIPPSTPAAPEVDGSRIAIQVVHRLGVSTGGTFNLEADTNHLEIHVSNNPTYFPDETTLVGRLLCGAALRSQIAVVGTFPVEEVDERYVKVVAVDRNGNKSPASDAATATAELIDDAHISDLSVSKVTAGEITADWLLSASIRTGETGQRLELNAQGLQAYDEDGAQTINLSSDPEVSGNYITFQEDGVALAGIDEDGNISGQTVSADAVVIDGDDLMTTILNRFPRGLLAIAYQSTDDSATTGADEMAVLELNCALEDGRMYRLGTTTIQATGTHVGDVFALRIRDAEPISPDVNSNLLARGSLPIVADNSFPSRNSGHVSVIFSCDDSKAVGITNLHSGTHRILLTFARVEGTGTAFLSTTGGLINPITLTFEDLGPLIQNTAVEQSGTGGGTAPVKTYTKTYPATWSGSYSSSGAYNSFYSAYVAQGDAPGTSYGNQRGLIGFDASQIADDVSGATVQSVTLTMNAVHWYQSTGGTAVLGTHNYSARPSTWTNSRVTQDRLQYANWPRPGKRTVALPISWVGEIAVGITTGIAVGPGPSSSTVYYGRFDGASSSNRPVLTVKYTK</sequence>
<dbReference type="InterPro" id="IPR013783">
    <property type="entry name" value="Ig-like_fold"/>
</dbReference>
<evidence type="ECO:0000256" key="1">
    <source>
        <dbReference type="ARBA" id="ARBA00023295"/>
    </source>
</evidence>
<name>A0ABT3V2C9_9ACTN</name>
<dbReference type="EMBL" id="JAIFZO010000002">
    <property type="protein sequence ID" value="MCX4232800.1"/>
    <property type="molecule type" value="Genomic_DNA"/>
</dbReference>
<protein>
    <recommendedName>
        <fullName evidence="4">Fibronectin type-III domain-containing protein</fullName>
    </recommendedName>
</protein>
<dbReference type="RefSeq" id="WP_267025807.1">
    <property type="nucleotide sequence ID" value="NZ_JAIFZO010000002.1"/>
</dbReference>
<reference evidence="5" key="1">
    <citation type="journal article" date="2022" name="bioRxiv">
        <title>Discovery and biosynthetic assessment of Streptomyces ortus sp nov. isolated from a deep-sea sponge.</title>
        <authorList>
            <person name="Williams S.E."/>
        </authorList>
    </citation>
    <scope>NUCLEOTIDE SEQUENCE</scope>
    <source>
        <strain evidence="5">A15ISP2-DRY2</strain>
    </source>
</reference>